<evidence type="ECO:0000313" key="5">
    <source>
        <dbReference type="Proteomes" id="UP000332933"/>
    </source>
</evidence>
<reference evidence="4 5" key="1">
    <citation type="submission" date="2019-03" db="EMBL/GenBank/DDBJ databases">
        <authorList>
            <person name="Gaulin E."/>
            <person name="Dumas B."/>
        </authorList>
    </citation>
    <scope>NUCLEOTIDE SEQUENCE [LARGE SCALE GENOMIC DNA]</scope>
    <source>
        <strain evidence="4">CBS 568.67</strain>
    </source>
</reference>
<dbReference type="CDD" id="cd05233">
    <property type="entry name" value="SDR_c"/>
    <property type="match status" value="1"/>
</dbReference>
<dbReference type="PANTHER" id="PTHR24321">
    <property type="entry name" value="DEHYDROGENASES, SHORT CHAIN"/>
    <property type="match status" value="1"/>
</dbReference>
<dbReference type="OrthoDB" id="47007at2759"/>
<keyword evidence="5" id="KW-1185">Reference proteome</keyword>
<dbReference type="SUPFAM" id="SSF51735">
    <property type="entry name" value="NAD(P)-binding Rossmann-fold domains"/>
    <property type="match status" value="1"/>
</dbReference>
<keyword evidence="2" id="KW-0560">Oxidoreductase</keyword>
<evidence type="ECO:0000313" key="3">
    <source>
        <dbReference type="EMBL" id="KAF0701089.1"/>
    </source>
</evidence>
<evidence type="ECO:0000313" key="4">
    <source>
        <dbReference type="EMBL" id="VFT85272.1"/>
    </source>
</evidence>
<dbReference type="Pfam" id="PF13561">
    <property type="entry name" value="adh_short_C2"/>
    <property type="match status" value="1"/>
</dbReference>
<organism evidence="4 5">
    <name type="scientific">Aphanomyces stellatus</name>
    <dbReference type="NCBI Taxonomy" id="120398"/>
    <lineage>
        <taxon>Eukaryota</taxon>
        <taxon>Sar</taxon>
        <taxon>Stramenopiles</taxon>
        <taxon>Oomycota</taxon>
        <taxon>Saprolegniomycetes</taxon>
        <taxon>Saprolegniales</taxon>
        <taxon>Verrucalvaceae</taxon>
        <taxon>Aphanomyces</taxon>
    </lineage>
</organism>
<dbReference type="Proteomes" id="UP000332933">
    <property type="component" value="Unassembled WGS sequence"/>
</dbReference>
<dbReference type="EMBL" id="VJMH01005102">
    <property type="protein sequence ID" value="KAF0701089.1"/>
    <property type="molecule type" value="Genomic_DNA"/>
</dbReference>
<evidence type="ECO:0000256" key="2">
    <source>
        <dbReference type="ARBA" id="ARBA00023002"/>
    </source>
</evidence>
<gene>
    <name evidence="4" type="primary">Aste57867_8386</name>
    <name evidence="3" type="ORF">As57867_008354</name>
    <name evidence="4" type="ORF">ASTE57867_8386</name>
</gene>
<name>A0A485KK53_9STRA</name>
<sequence length="255" mass="27311">MTQQPKRAKSDNEPTLVAIVTGGSKGIGEACVEKFLAKGYDVYNLDISPSKIGNFVQCDVGRVSEVEAAIASIIAQTGRIDTLVANAGVYFSANIEDTSEEDLDRIININIKGAYAAVRAVLPTMKEQKKGSIILMSSDQAFVGKKTSFAYNMSKCALASMTRTTALDYASFNIRANAVCPGTIDTPLYRREINLWAESSGTPVEDIHKNMGSFQPLNRVGLPIEVANLVAFLASDEASFITGSLHSVDGGFVAQ</sequence>
<proteinExistence type="inferred from homology"/>
<protein>
    <submittedName>
        <fullName evidence="4">Aste57867_8386 protein</fullName>
    </submittedName>
</protein>
<dbReference type="Gene3D" id="3.40.50.720">
    <property type="entry name" value="NAD(P)-binding Rossmann-like Domain"/>
    <property type="match status" value="1"/>
</dbReference>
<evidence type="ECO:0000256" key="1">
    <source>
        <dbReference type="ARBA" id="ARBA00006484"/>
    </source>
</evidence>
<dbReference type="PRINTS" id="PR00081">
    <property type="entry name" value="GDHRDH"/>
</dbReference>
<dbReference type="FunFam" id="3.40.50.720:FF:000084">
    <property type="entry name" value="Short-chain dehydrogenase reductase"/>
    <property type="match status" value="1"/>
</dbReference>
<dbReference type="PANTHER" id="PTHR24321:SF8">
    <property type="entry name" value="ESTRADIOL 17-BETA-DEHYDROGENASE 8-RELATED"/>
    <property type="match status" value="1"/>
</dbReference>
<comment type="similarity">
    <text evidence="1">Belongs to the short-chain dehydrogenases/reductases (SDR) family.</text>
</comment>
<dbReference type="InterPro" id="IPR036291">
    <property type="entry name" value="NAD(P)-bd_dom_sf"/>
</dbReference>
<dbReference type="GO" id="GO:0016491">
    <property type="term" value="F:oxidoreductase activity"/>
    <property type="evidence" value="ECO:0007669"/>
    <property type="project" value="UniProtKB-KW"/>
</dbReference>
<dbReference type="AlphaFoldDB" id="A0A485KK53"/>
<accession>A0A485KK53</accession>
<dbReference type="EMBL" id="CAADRA010005123">
    <property type="protein sequence ID" value="VFT85272.1"/>
    <property type="molecule type" value="Genomic_DNA"/>
</dbReference>
<dbReference type="InterPro" id="IPR002347">
    <property type="entry name" value="SDR_fam"/>
</dbReference>
<reference evidence="3" key="2">
    <citation type="submission" date="2019-06" db="EMBL/GenBank/DDBJ databases">
        <title>Genomics analysis of Aphanomyces spp. identifies a new class of oomycete effector associated with host adaptation.</title>
        <authorList>
            <person name="Gaulin E."/>
        </authorList>
    </citation>
    <scope>NUCLEOTIDE SEQUENCE</scope>
    <source>
        <strain evidence="3">CBS 578.67</strain>
    </source>
</reference>
<dbReference type="PRINTS" id="PR00080">
    <property type="entry name" value="SDRFAMILY"/>
</dbReference>